<protein>
    <recommendedName>
        <fullName evidence="3">Lipoprotein</fullName>
    </recommendedName>
</protein>
<keyword evidence="2" id="KW-1185">Reference proteome</keyword>
<dbReference type="EMBL" id="JACBJI010000002">
    <property type="protein sequence ID" value="NYA70543.1"/>
    <property type="molecule type" value="Genomic_DNA"/>
</dbReference>
<accession>A0A7Y8Y276</accession>
<dbReference type="PROSITE" id="PS51257">
    <property type="entry name" value="PROKAR_LIPOPROTEIN"/>
    <property type="match status" value="1"/>
</dbReference>
<evidence type="ECO:0008006" key="3">
    <source>
        <dbReference type="Google" id="ProtNLM"/>
    </source>
</evidence>
<dbReference type="AlphaFoldDB" id="A0A7Y8Y276"/>
<sequence length="257" mass="30380">MKNMLLLAIPMLLLSCGHRKPNGKFLETVNEKDTTCLKDVAEAEKDFDDGKLTYCHYTGNLIMHRLRSEKELRELLQSEGIDFRNEHSSCIVYEGQTEHCYCDFMQEKIEDKFGAKRLESWLEEADARYLKNHINDTIRYTDCDSRPNYPRDKDNSEDDFSEVLQKRIDQKIRYPKGYVKRSNPDETGFVEFTFYVDKKGNASISHYYFLFDVKSNDRFREFFIGQLDSLIEKQGWTPGKIRGQNVNADMVLRYFFE</sequence>
<comment type="caution">
    <text evidence="1">The sequence shown here is derived from an EMBL/GenBank/DDBJ whole genome shotgun (WGS) entry which is preliminary data.</text>
</comment>
<dbReference type="Proteomes" id="UP000535020">
    <property type="component" value="Unassembled WGS sequence"/>
</dbReference>
<dbReference type="RefSeq" id="WP_176005351.1">
    <property type="nucleotide sequence ID" value="NZ_JABWMI010000006.1"/>
</dbReference>
<name>A0A7Y8Y276_9FLAO</name>
<organism evidence="1 2">
    <name type="scientific">Flavobacterium agri</name>
    <dbReference type="NCBI Taxonomy" id="2743471"/>
    <lineage>
        <taxon>Bacteria</taxon>
        <taxon>Pseudomonadati</taxon>
        <taxon>Bacteroidota</taxon>
        <taxon>Flavobacteriia</taxon>
        <taxon>Flavobacteriales</taxon>
        <taxon>Flavobacteriaceae</taxon>
        <taxon>Flavobacterium</taxon>
    </lineage>
</organism>
<evidence type="ECO:0000313" key="1">
    <source>
        <dbReference type="EMBL" id="NYA70543.1"/>
    </source>
</evidence>
<evidence type="ECO:0000313" key="2">
    <source>
        <dbReference type="Proteomes" id="UP000535020"/>
    </source>
</evidence>
<gene>
    <name evidence="1" type="ORF">HZF10_06395</name>
</gene>
<reference evidence="1 2" key="1">
    <citation type="submission" date="2020-07" db="EMBL/GenBank/DDBJ databases">
        <authorList>
            <person name="Sun Q."/>
        </authorList>
    </citation>
    <scope>NUCLEOTIDE SEQUENCE [LARGE SCALE GENOMIC DNA]</scope>
    <source>
        <strain evidence="1 2">MAH-1</strain>
    </source>
</reference>
<proteinExistence type="predicted"/>